<dbReference type="SUPFAM" id="SSF48056">
    <property type="entry name" value="Di-copper centre-containing domain"/>
    <property type="match status" value="1"/>
</dbReference>
<proteinExistence type="inferred from homology"/>
<protein>
    <recommendedName>
        <fullName evidence="4">Tyrosinase copper-binding domain-containing protein</fullName>
    </recommendedName>
</protein>
<evidence type="ECO:0000313" key="5">
    <source>
        <dbReference type="EMBL" id="NPT47998.1"/>
    </source>
</evidence>
<dbReference type="PANTHER" id="PTHR11474:SF126">
    <property type="entry name" value="TYROSINASE-LIKE PROTEIN TYR-1-RELATED"/>
    <property type="match status" value="1"/>
</dbReference>
<accession>A0ABX2C6M7</accession>
<organism evidence="5 6">
    <name type="scientific">Paraburkholderia solitsugae</name>
    <dbReference type="NCBI Taxonomy" id="2675748"/>
    <lineage>
        <taxon>Bacteria</taxon>
        <taxon>Pseudomonadati</taxon>
        <taxon>Pseudomonadota</taxon>
        <taxon>Betaproteobacteria</taxon>
        <taxon>Burkholderiales</taxon>
        <taxon>Burkholderiaceae</taxon>
        <taxon>Paraburkholderia</taxon>
    </lineage>
</organism>
<keyword evidence="2" id="KW-0479">Metal-binding</keyword>
<name>A0ABX2C6M7_9BURK</name>
<comment type="similarity">
    <text evidence="1">Belongs to the tyrosinase family.</text>
</comment>
<dbReference type="InterPro" id="IPR008922">
    <property type="entry name" value="Di-copper_centre_dom_sf"/>
</dbReference>
<dbReference type="Gene3D" id="1.10.1280.10">
    <property type="entry name" value="Di-copper center containing domain from catechol oxidase"/>
    <property type="match status" value="1"/>
</dbReference>
<keyword evidence="6" id="KW-1185">Reference proteome</keyword>
<dbReference type="PANTHER" id="PTHR11474">
    <property type="entry name" value="TYROSINASE FAMILY MEMBER"/>
    <property type="match status" value="1"/>
</dbReference>
<dbReference type="PROSITE" id="PS00497">
    <property type="entry name" value="TYROSINASE_1"/>
    <property type="match status" value="1"/>
</dbReference>
<dbReference type="SUPFAM" id="SSF89372">
    <property type="entry name" value="Fucose-specific lectin"/>
    <property type="match status" value="2"/>
</dbReference>
<feature type="domain" description="Tyrosinase copper-binding" evidence="4">
    <location>
        <begin position="46"/>
        <end position="63"/>
    </location>
</feature>
<evidence type="ECO:0000256" key="2">
    <source>
        <dbReference type="ARBA" id="ARBA00022723"/>
    </source>
</evidence>
<dbReference type="InterPro" id="IPR002227">
    <property type="entry name" value="Tyrosinase_Cu-bd"/>
</dbReference>
<keyword evidence="3" id="KW-0186">Copper</keyword>
<dbReference type="EMBL" id="WOEY01000188">
    <property type="protein sequence ID" value="NPT47998.1"/>
    <property type="molecule type" value="Genomic_DNA"/>
</dbReference>
<dbReference type="Proteomes" id="UP000652198">
    <property type="component" value="Unassembled WGS sequence"/>
</dbReference>
<evidence type="ECO:0000256" key="3">
    <source>
        <dbReference type="ARBA" id="ARBA00023008"/>
    </source>
</evidence>
<evidence type="ECO:0000256" key="1">
    <source>
        <dbReference type="ARBA" id="ARBA00009928"/>
    </source>
</evidence>
<dbReference type="PRINTS" id="PR00092">
    <property type="entry name" value="TYROSINASE"/>
</dbReference>
<sequence length="569" mass="62022">MIVRRNIYSLSPIEINTFIDAIKRVKRSGEYNRLVLLHYDNIRKVHGTPMFLPWHRALLRRFETLLQNEIGDSSFGLPYWDWTNDVSSPGQIGKLWGQEMMGGTGNPIHTGPFVPSQWITISPDGAFGDALVRNLGGSGQPVTNKEDVLRLYSSDQYDTFRSNLEFGPHGRMHVWVGGQMASVPNSVNEPVFWLHHANVDRIWAQWQELYPNVPIRAPGMDPNTVMPPTQPGVPGATVSSVINAPFSDYAYDAFYTVDVTWSDDALLPTDDNAYGLSSSPALAVFDGKLYCVRQGRGDSGWAWCATFDGTNWSKDALLPNDNNAYGLSSSPALAVFDGKLYCVRQGRDDSGWAWCSTFDGTNWSKDALLPNGDDAFGLSSSPALVSFGGKLYCVRQGRDDSGWAWCSTFDGTNWSANALLPNDHNAYGLSSSPALAVFGGKLYCVRQGRGDSGWAWCATFDGTNWSADGLLPNDDNAFGLSSSPALASFGGKLYCVRQGRGDSGWAWCATFDGTNWSADALLPNDDNAFGLSSSPALAVFGGKLYCARQGRGDSGWTWCATASLKLPGN</sequence>
<gene>
    <name evidence="5" type="ORF">GNZ12_43280</name>
</gene>
<reference evidence="5 6" key="1">
    <citation type="submission" date="2019-11" db="EMBL/GenBank/DDBJ databases">
        <title>Metabolism of dissolved organic matter in forest soils.</title>
        <authorList>
            <person name="Cyle K.T."/>
            <person name="Wilhelm R.C."/>
            <person name="Martinez C.E."/>
        </authorList>
    </citation>
    <scope>NUCLEOTIDE SEQUENCE [LARGE SCALE GENOMIC DNA]</scope>
    <source>
        <strain evidence="5 6">1N</strain>
    </source>
</reference>
<dbReference type="InterPro" id="IPR050316">
    <property type="entry name" value="Tyrosinase/Hemocyanin"/>
</dbReference>
<evidence type="ECO:0000313" key="6">
    <source>
        <dbReference type="Proteomes" id="UP000652198"/>
    </source>
</evidence>
<comment type="caution">
    <text evidence="5">The sequence shown here is derived from an EMBL/GenBank/DDBJ whole genome shotgun (WGS) entry which is preliminary data.</text>
</comment>
<evidence type="ECO:0000259" key="4">
    <source>
        <dbReference type="PROSITE" id="PS00497"/>
    </source>
</evidence>
<dbReference type="Pfam" id="PF00264">
    <property type="entry name" value="Tyrosinase"/>
    <property type="match status" value="1"/>
</dbReference>
<dbReference type="RefSeq" id="WP_268959103.1">
    <property type="nucleotide sequence ID" value="NZ_WOEY01000188.1"/>
</dbReference>